<dbReference type="Gene3D" id="3.90.320.10">
    <property type="match status" value="1"/>
</dbReference>
<dbReference type="Pfam" id="PF12705">
    <property type="entry name" value="PDDEXK_1"/>
    <property type="match status" value="1"/>
</dbReference>
<organism evidence="2">
    <name type="scientific">uncultured organism</name>
    <dbReference type="NCBI Taxonomy" id="155900"/>
    <lineage>
        <taxon>unclassified sequences</taxon>
        <taxon>environmental samples</taxon>
    </lineage>
</organism>
<sequence>MAEDFKNNFSWSSSRLSTFKSCKRKYYFQYYGFWNGWEDDAPERKQTIYLLKKLKNRHMWKGTTIHEAIAFLLKSLLDNEEMAQEEFKKAVVSRMRDQYKTSLAGDYKSDPKNNFGLLEHAYEEKIDEETWQLLRDDVIRCIDNFLGSEFWEKAKTLPMEDCLALEGDLKDSDNIWKNISADLDTWKNLPSSPAVDSFSVDGVKVWVKVDFAYREEDGSIHLIDWKSGNSKGEPDPIQLNIYGYYALPVWDIPGEKINLTAYNVNQDEQYDRTYSEQQKQQTRETILGSIEEMKGMLADKKDNEAEEGDFPKIENEGFCRHCRYRRVCKPELVD</sequence>
<feature type="domain" description="PD-(D/E)XK endonuclease-like" evidence="1">
    <location>
        <begin position="10"/>
        <end position="329"/>
    </location>
</feature>
<gene>
    <name evidence="2" type="ORF">FLSS-27_0029</name>
</gene>
<dbReference type="EMBL" id="JX684093">
    <property type="protein sequence ID" value="AGF93480.1"/>
    <property type="molecule type" value="Genomic_DNA"/>
</dbReference>
<dbReference type="InterPro" id="IPR038726">
    <property type="entry name" value="PDDEXK_AddAB-type"/>
</dbReference>
<reference evidence="2" key="1">
    <citation type="journal article" date="2013" name="Syst. Appl. Microbiol.">
        <title>New insights into the archaeal diversity of a hypersaline microbial mat obtained by a metagenomic approach.</title>
        <authorList>
            <person name="Lopez-Lopez A."/>
            <person name="Richter M."/>
            <person name="Pena A."/>
            <person name="Tamames J."/>
            <person name="Rossello-Mora R."/>
        </authorList>
    </citation>
    <scope>NUCLEOTIDE SEQUENCE</scope>
</reference>
<proteinExistence type="predicted"/>
<dbReference type="AlphaFoldDB" id="M1PQP3"/>
<accession>M1PQP3</accession>
<evidence type="ECO:0000259" key="1">
    <source>
        <dbReference type="Pfam" id="PF12705"/>
    </source>
</evidence>
<evidence type="ECO:0000313" key="2">
    <source>
        <dbReference type="EMBL" id="AGF93480.1"/>
    </source>
</evidence>
<name>M1PQP3_9ZZZZ</name>
<dbReference type="InterPro" id="IPR011604">
    <property type="entry name" value="PDDEXK-like_dom_sf"/>
</dbReference>
<protein>
    <recommendedName>
        <fullName evidence="1">PD-(D/E)XK endonuclease-like domain-containing protein</fullName>
    </recommendedName>
</protein>